<name>A0AA95E5Y9_9VIRU</name>
<evidence type="ECO:0000256" key="1">
    <source>
        <dbReference type="ARBA" id="ARBA00004328"/>
    </source>
</evidence>
<evidence type="ECO:0000256" key="2">
    <source>
        <dbReference type="ARBA" id="ARBA00022844"/>
    </source>
</evidence>
<comment type="subcellular location">
    <subcellularLocation>
        <location evidence="1">Virion</location>
    </subcellularLocation>
</comment>
<dbReference type="Gene3D" id="2.60.120.20">
    <property type="match status" value="1"/>
</dbReference>
<keyword evidence="2" id="KW-0946">Virion</keyword>
<sequence>MEPLEANQNTIQSRATEIDTGALPLPMENVLLGLPQKPEMAIERLSVSSTPWSFSDIVSQKKLFNTITVTPDTPTDLPLYIFKNSWDNVYKNHFRSFKDFFLLKSFTLNFLFEFRSNFQQVGMFNIVYSNIPQNLISYLVGYENFVSYSLQTQLPHRKVFMGEDSDVHIQLKWVSPFKSGLATERYYPDVDRSEGGYTTSDDYDMGSLYLYLPFGMNVSTGVDSTMTVRVWSYLTDVDYSGYTINDNLA</sequence>
<evidence type="ECO:0000313" key="3">
    <source>
        <dbReference type="EMBL" id="WAL01500.1"/>
    </source>
</evidence>
<protein>
    <submittedName>
        <fullName evidence="3">Structural protein</fullName>
    </submittedName>
</protein>
<organism evidence="3">
    <name type="scientific">Electric ant polycipivirus 2</name>
    <dbReference type="NCBI Taxonomy" id="3003606"/>
    <lineage>
        <taxon>Viruses</taxon>
        <taxon>Riboviria</taxon>
        <taxon>Orthornavirae</taxon>
        <taxon>Pisuviricota</taxon>
        <taxon>Pisoniviricetes</taxon>
        <taxon>Picornavirales</taxon>
        <taxon>Polycipiviridae</taxon>
    </lineage>
</organism>
<proteinExistence type="predicted"/>
<dbReference type="InterPro" id="IPR029053">
    <property type="entry name" value="Viral_coat"/>
</dbReference>
<accession>A0AA95E5Y9</accession>
<dbReference type="SUPFAM" id="SSF88633">
    <property type="entry name" value="Positive stranded ssRNA viruses"/>
    <property type="match status" value="1"/>
</dbReference>
<dbReference type="GO" id="GO:0044423">
    <property type="term" value="C:virion component"/>
    <property type="evidence" value="ECO:0007669"/>
    <property type="project" value="UniProtKB-KW"/>
</dbReference>
<reference evidence="3" key="1">
    <citation type="submission" date="2022-09" db="EMBL/GenBank/DDBJ databases">
        <authorList>
            <person name="Valles S.M."/>
            <person name="Zhao C."/>
            <person name="Rivers A.R."/>
            <person name="Iwata R.L."/>
            <person name="Oi D.H."/>
            <person name="Cha D.H."/>
            <person name="Collignon R.M."/>
            <person name="Cox N.A."/>
            <person name="Morton G.J."/>
            <person name="Calcaterra L.A."/>
        </authorList>
    </citation>
    <scope>NUCLEOTIDE SEQUENCE</scope>
</reference>
<dbReference type="EMBL" id="OP518022">
    <property type="protein sequence ID" value="WAL01500.1"/>
    <property type="molecule type" value="Genomic_RNA"/>
</dbReference>